<comment type="caution">
    <text evidence="1">The sequence shown here is derived from an EMBL/GenBank/DDBJ whole genome shotgun (WGS) entry which is preliminary data.</text>
</comment>
<accession>A0AAV7N2D5</accession>
<sequence length="91" mass="10085">MQGRPRGETPPKILMPRRGLKARLQVRSVRRLPADSLGGQEEDLDRAREALWPSCGAGLPGRDLAAGEGWRRASRSISAPLGARRQHLRPR</sequence>
<protein>
    <submittedName>
        <fullName evidence="1">Uncharacterized protein</fullName>
    </submittedName>
</protein>
<name>A0AAV7N2D5_PLEWA</name>
<evidence type="ECO:0000313" key="2">
    <source>
        <dbReference type="Proteomes" id="UP001066276"/>
    </source>
</evidence>
<evidence type="ECO:0000313" key="1">
    <source>
        <dbReference type="EMBL" id="KAJ1106805.1"/>
    </source>
</evidence>
<dbReference type="AlphaFoldDB" id="A0AAV7N2D5"/>
<reference evidence="1" key="1">
    <citation type="journal article" date="2022" name="bioRxiv">
        <title>Sequencing and chromosome-scale assembly of the giantPleurodeles waltlgenome.</title>
        <authorList>
            <person name="Brown T."/>
            <person name="Elewa A."/>
            <person name="Iarovenko S."/>
            <person name="Subramanian E."/>
            <person name="Araus A.J."/>
            <person name="Petzold A."/>
            <person name="Susuki M."/>
            <person name="Suzuki K.-i.T."/>
            <person name="Hayashi T."/>
            <person name="Toyoda A."/>
            <person name="Oliveira C."/>
            <person name="Osipova E."/>
            <person name="Leigh N.D."/>
            <person name="Simon A."/>
            <person name="Yun M.H."/>
        </authorList>
    </citation>
    <scope>NUCLEOTIDE SEQUENCE</scope>
    <source>
        <strain evidence="1">20211129_DDA</strain>
        <tissue evidence="1">Liver</tissue>
    </source>
</reference>
<dbReference type="EMBL" id="JANPWB010000013">
    <property type="protein sequence ID" value="KAJ1106805.1"/>
    <property type="molecule type" value="Genomic_DNA"/>
</dbReference>
<gene>
    <name evidence="1" type="ORF">NDU88_004203</name>
</gene>
<keyword evidence="2" id="KW-1185">Reference proteome</keyword>
<dbReference type="Proteomes" id="UP001066276">
    <property type="component" value="Chromosome 9"/>
</dbReference>
<proteinExistence type="predicted"/>
<organism evidence="1 2">
    <name type="scientific">Pleurodeles waltl</name>
    <name type="common">Iberian ribbed newt</name>
    <dbReference type="NCBI Taxonomy" id="8319"/>
    <lineage>
        <taxon>Eukaryota</taxon>
        <taxon>Metazoa</taxon>
        <taxon>Chordata</taxon>
        <taxon>Craniata</taxon>
        <taxon>Vertebrata</taxon>
        <taxon>Euteleostomi</taxon>
        <taxon>Amphibia</taxon>
        <taxon>Batrachia</taxon>
        <taxon>Caudata</taxon>
        <taxon>Salamandroidea</taxon>
        <taxon>Salamandridae</taxon>
        <taxon>Pleurodelinae</taxon>
        <taxon>Pleurodeles</taxon>
    </lineage>
</organism>